<keyword evidence="1" id="KW-0472">Membrane</keyword>
<name>A0ABP9CN52_9PSEU</name>
<evidence type="ECO:0000256" key="1">
    <source>
        <dbReference type="SAM" id="Phobius"/>
    </source>
</evidence>
<keyword evidence="3" id="KW-1185">Reference proteome</keyword>
<evidence type="ECO:0000313" key="2">
    <source>
        <dbReference type="EMBL" id="GAA4813133.1"/>
    </source>
</evidence>
<keyword evidence="1" id="KW-0812">Transmembrane</keyword>
<proteinExistence type="predicted"/>
<evidence type="ECO:0000313" key="3">
    <source>
        <dbReference type="Proteomes" id="UP001500928"/>
    </source>
</evidence>
<keyword evidence="1" id="KW-1133">Transmembrane helix</keyword>
<sequence>MTATWAGRLGSAGALLLVAAGVVQVVAGRTVPAWTGDKAFPVPLGLLTVALGGLALLAARRAGRQQQSPAARAVAALGTAGPGLLCLSTVGRLAWIPAVLLVAAALLAVGTEWRGVAAAVAGHRWRVLLGALGCCQWLVAAAAAPVPTVAAVAGGAALLVAAVLPRPRPAVLAVLVAVGVVPLALVGWAGVVPLVVALVALPVAVGVARAAAGRGVSV</sequence>
<dbReference type="Proteomes" id="UP001500928">
    <property type="component" value="Unassembled WGS sequence"/>
</dbReference>
<feature type="transmembrane region" description="Helical" evidence="1">
    <location>
        <begin position="70"/>
        <end position="90"/>
    </location>
</feature>
<feature type="transmembrane region" description="Helical" evidence="1">
    <location>
        <begin position="148"/>
        <end position="164"/>
    </location>
</feature>
<feature type="transmembrane region" description="Helical" evidence="1">
    <location>
        <begin position="194"/>
        <end position="212"/>
    </location>
</feature>
<comment type="caution">
    <text evidence="2">The sequence shown here is derived from an EMBL/GenBank/DDBJ whole genome shotgun (WGS) entry which is preliminary data.</text>
</comment>
<dbReference type="RefSeq" id="WP_345424832.1">
    <property type="nucleotide sequence ID" value="NZ_BAABHO010000085.1"/>
</dbReference>
<organism evidence="2 3">
    <name type="scientific">Actinomycetospora chlora</name>
    <dbReference type="NCBI Taxonomy" id="663608"/>
    <lineage>
        <taxon>Bacteria</taxon>
        <taxon>Bacillati</taxon>
        <taxon>Actinomycetota</taxon>
        <taxon>Actinomycetes</taxon>
        <taxon>Pseudonocardiales</taxon>
        <taxon>Pseudonocardiaceae</taxon>
        <taxon>Actinomycetospora</taxon>
    </lineage>
</organism>
<protein>
    <submittedName>
        <fullName evidence="2">Uncharacterized protein</fullName>
    </submittedName>
</protein>
<dbReference type="EMBL" id="BAABHO010000085">
    <property type="protein sequence ID" value="GAA4813133.1"/>
    <property type="molecule type" value="Genomic_DNA"/>
</dbReference>
<reference evidence="3" key="1">
    <citation type="journal article" date="2019" name="Int. J. Syst. Evol. Microbiol.">
        <title>The Global Catalogue of Microorganisms (GCM) 10K type strain sequencing project: providing services to taxonomists for standard genome sequencing and annotation.</title>
        <authorList>
            <consortium name="The Broad Institute Genomics Platform"/>
            <consortium name="The Broad Institute Genome Sequencing Center for Infectious Disease"/>
            <person name="Wu L."/>
            <person name="Ma J."/>
        </authorList>
    </citation>
    <scope>NUCLEOTIDE SEQUENCE [LARGE SCALE GENOMIC DNA]</scope>
    <source>
        <strain evidence="3">JCM 17979</strain>
    </source>
</reference>
<accession>A0ABP9CN52</accession>
<feature type="transmembrane region" description="Helical" evidence="1">
    <location>
        <begin position="96"/>
        <end position="113"/>
    </location>
</feature>
<gene>
    <name evidence="2" type="ORF">GCM10023200_58630</name>
</gene>
<feature type="transmembrane region" description="Helical" evidence="1">
    <location>
        <begin position="171"/>
        <end position="188"/>
    </location>
</feature>
<feature type="transmembrane region" description="Helical" evidence="1">
    <location>
        <begin position="38"/>
        <end position="58"/>
    </location>
</feature>